<dbReference type="GO" id="GO:0005886">
    <property type="term" value="C:plasma membrane"/>
    <property type="evidence" value="ECO:0007669"/>
    <property type="project" value="UniProtKB-SubCell"/>
</dbReference>
<dbReference type="OrthoDB" id="9805855at2"/>
<dbReference type="SUPFAM" id="SSF161098">
    <property type="entry name" value="MetI-like"/>
    <property type="match status" value="1"/>
</dbReference>
<feature type="transmembrane region" description="Helical" evidence="9">
    <location>
        <begin position="109"/>
        <end position="133"/>
    </location>
</feature>
<evidence type="ECO:0000256" key="6">
    <source>
        <dbReference type="ARBA" id="ARBA00022989"/>
    </source>
</evidence>
<evidence type="ECO:0000256" key="7">
    <source>
        <dbReference type="ARBA" id="ARBA00023136"/>
    </source>
</evidence>
<evidence type="ECO:0000259" key="10">
    <source>
        <dbReference type="PROSITE" id="PS50928"/>
    </source>
</evidence>
<evidence type="ECO:0000256" key="4">
    <source>
        <dbReference type="ARBA" id="ARBA00022519"/>
    </source>
</evidence>
<comment type="caution">
    <text evidence="11">The sequence shown here is derived from an EMBL/GenBank/DDBJ whole genome shotgun (WGS) entry which is preliminary data.</text>
</comment>
<dbReference type="CDD" id="cd06261">
    <property type="entry name" value="TM_PBP2"/>
    <property type="match status" value="1"/>
</dbReference>
<dbReference type="Proteomes" id="UP000245362">
    <property type="component" value="Unassembled WGS sequence"/>
</dbReference>
<dbReference type="InterPro" id="IPR035906">
    <property type="entry name" value="MetI-like_sf"/>
</dbReference>
<dbReference type="Pfam" id="PF00528">
    <property type="entry name" value="BPD_transp_1"/>
    <property type="match status" value="1"/>
</dbReference>
<keyword evidence="6 9" id="KW-1133">Transmembrane helix</keyword>
<evidence type="ECO:0000256" key="2">
    <source>
        <dbReference type="ARBA" id="ARBA00022448"/>
    </source>
</evidence>
<reference evidence="11 12" key="1">
    <citation type="submission" date="2018-05" db="EMBL/GenBank/DDBJ databases">
        <title>Vibrio limimaris sp. nov., isolated from marine sediment.</title>
        <authorList>
            <person name="Li C.-M."/>
        </authorList>
    </citation>
    <scope>NUCLEOTIDE SEQUENCE [LARGE SCALE GENOMIC DNA]</scope>
    <source>
        <strain evidence="11 12">E4404</strain>
    </source>
</reference>
<keyword evidence="7 9" id="KW-0472">Membrane</keyword>
<dbReference type="EMBL" id="QFWT01000001">
    <property type="protein sequence ID" value="PWI34889.1"/>
    <property type="molecule type" value="Genomic_DNA"/>
</dbReference>
<feature type="transmembrane region" description="Helical" evidence="9">
    <location>
        <begin position="9"/>
        <end position="27"/>
    </location>
</feature>
<keyword evidence="4" id="KW-0997">Cell inner membrane</keyword>
<keyword evidence="3" id="KW-1003">Cell membrane</keyword>
<feature type="transmembrane region" description="Helical" evidence="9">
    <location>
        <begin position="282"/>
        <end position="308"/>
    </location>
</feature>
<gene>
    <name evidence="11" type="ORF">DI392_01005</name>
</gene>
<comment type="similarity">
    <text evidence="8">Belongs to the binding-protein-dependent transport system permease family. OppBC subfamily.</text>
</comment>
<dbReference type="GO" id="GO:0071916">
    <property type="term" value="F:dipeptide transmembrane transporter activity"/>
    <property type="evidence" value="ECO:0007669"/>
    <property type="project" value="TreeGrafter"/>
</dbReference>
<dbReference type="AlphaFoldDB" id="A0A2U3BDK7"/>
<evidence type="ECO:0000256" key="3">
    <source>
        <dbReference type="ARBA" id="ARBA00022475"/>
    </source>
</evidence>
<accession>A0A2U3BDK7</accession>
<dbReference type="Gene3D" id="1.10.3720.10">
    <property type="entry name" value="MetI-like"/>
    <property type="match status" value="1"/>
</dbReference>
<dbReference type="InterPro" id="IPR000515">
    <property type="entry name" value="MetI-like"/>
</dbReference>
<evidence type="ECO:0000256" key="1">
    <source>
        <dbReference type="ARBA" id="ARBA00004429"/>
    </source>
</evidence>
<dbReference type="RefSeq" id="WP_109318043.1">
    <property type="nucleotide sequence ID" value="NZ_QFWT01000001.1"/>
</dbReference>
<evidence type="ECO:0000313" key="12">
    <source>
        <dbReference type="Proteomes" id="UP000245362"/>
    </source>
</evidence>
<keyword evidence="12" id="KW-1185">Reference proteome</keyword>
<evidence type="ECO:0000313" key="11">
    <source>
        <dbReference type="EMBL" id="PWI34889.1"/>
    </source>
</evidence>
<dbReference type="PROSITE" id="PS50928">
    <property type="entry name" value="ABC_TM1"/>
    <property type="match status" value="1"/>
</dbReference>
<dbReference type="PANTHER" id="PTHR43163:SF4">
    <property type="entry name" value="PUTRESCINE EXPORT SYSTEM PERMEASE PROTEIN SAPB"/>
    <property type="match status" value="1"/>
</dbReference>
<name>A0A2U3BDK7_9VIBR</name>
<organism evidence="11 12">
    <name type="scientific">Vibrio albus</name>
    <dbReference type="NCBI Taxonomy" id="2200953"/>
    <lineage>
        <taxon>Bacteria</taxon>
        <taxon>Pseudomonadati</taxon>
        <taxon>Pseudomonadota</taxon>
        <taxon>Gammaproteobacteria</taxon>
        <taxon>Vibrionales</taxon>
        <taxon>Vibrionaceae</taxon>
        <taxon>Vibrio</taxon>
    </lineage>
</organism>
<sequence length="321" mass="35746">MFIYSLRRLNLFIITLLILTIVGYSILRLDPNSPWAMYEFSDGWLEYLSQISQFNFGLNNNGTPVVDDLRVVFPATLELCFIASVIALVVGIPAGTVAGMRQGKFIDNIISFISMSGYSAPLFWLALLMIMFFSLHLEMLPVSGRYELLYEIDHVTGFALLDAFLSDGPYRSQALQSVMEHLILPSLVLAIAPTTQVVSLMRSSVAEVMTQNYIRVARIKGLSKYEIIMQHVLRNALPPIIPKFGVQLSSMLTFAIITESIFNWPGIGRWLLDALSDKDYASIQAGVIVVATFVLAANILTDLLGAFVNPLIRKELNADNK</sequence>
<feature type="transmembrane region" description="Helical" evidence="9">
    <location>
        <begin position="71"/>
        <end position="97"/>
    </location>
</feature>
<proteinExistence type="inferred from homology"/>
<keyword evidence="2 9" id="KW-0813">Transport</keyword>
<evidence type="ECO:0000256" key="5">
    <source>
        <dbReference type="ARBA" id="ARBA00022692"/>
    </source>
</evidence>
<keyword evidence="5 9" id="KW-0812">Transmembrane</keyword>
<protein>
    <submittedName>
        <fullName evidence="11">Peptide ABC transporter permease</fullName>
    </submittedName>
</protein>
<dbReference type="PANTHER" id="PTHR43163">
    <property type="entry name" value="DIPEPTIDE TRANSPORT SYSTEM PERMEASE PROTEIN DPPB-RELATED"/>
    <property type="match status" value="1"/>
</dbReference>
<evidence type="ECO:0000256" key="9">
    <source>
        <dbReference type="RuleBase" id="RU363032"/>
    </source>
</evidence>
<feature type="transmembrane region" description="Helical" evidence="9">
    <location>
        <begin position="182"/>
        <end position="201"/>
    </location>
</feature>
<evidence type="ECO:0000256" key="8">
    <source>
        <dbReference type="ARBA" id="ARBA00024202"/>
    </source>
</evidence>
<comment type="subcellular location">
    <subcellularLocation>
        <location evidence="1">Cell inner membrane</location>
        <topology evidence="1">Multi-pass membrane protein</topology>
    </subcellularLocation>
    <subcellularLocation>
        <location evidence="9">Cell membrane</location>
        <topology evidence="9">Multi-pass membrane protein</topology>
    </subcellularLocation>
</comment>
<feature type="domain" description="ABC transmembrane type-1" evidence="10">
    <location>
        <begin position="73"/>
        <end position="301"/>
    </location>
</feature>